<dbReference type="PROSITE" id="PS00041">
    <property type="entry name" value="HTH_ARAC_FAMILY_1"/>
    <property type="match status" value="1"/>
</dbReference>
<dbReference type="Pfam" id="PF12833">
    <property type="entry name" value="HTH_18"/>
    <property type="match status" value="1"/>
</dbReference>
<dbReference type="InterPro" id="IPR018060">
    <property type="entry name" value="HTH_AraC"/>
</dbReference>
<dbReference type="Gene3D" id="3.40.50.880">
    <property type="match status" value="1"/>
</dbReference>
<dbReference type="GO" id="GO:0043565">
    <property type="term" value="F:sequence-specific DNA binding"/>
    <property type="evidence" value="ECO:0007669"/>
    <property type="project" value="InterPro"/>
</dbReference>
<dbReference type="GO" id="GO:0003700">
    <property type="term" value="F:DNA-binding transcription factor activity"/>
    <property type="evidence" value="ECO:0007669"/>
    <property type="project" value="InterPro"/>
</dbReference>
<dbReference type="SUPFAM" id="SSF46689">
    <property type="entry name" value="Homeodomain-like"/>
    <property type="match status" value="1"/>
</dbReference>
<dbReference type="PANTHER" id="PTHR43130:SF11">
    <property type="entry name" value="TRANSCRIPTIONAL REGULATORY PROTEIN"/>
    <property type="match status" value="1"/>
</dbReference>
<gene>
    <name evidence="5" type="ORF">DES47_102198</name>
</gene>
<feature type="domain" description="HTH araC/xylS-type" evidence="4">
    <location>
        <begin position="230"/>
        <end position="328"/>
    </location>
</feature>
<accession>A0A4R6QP55</accession>
<dbReference type="InterPro" id="IPR018062">
    <property type="entry name" value="HTH_AraC-typ_CS"/>
</dbReference>
<evidence type="ECO:0000256" key="3">
    <source>
        <dbReference type="ARBA" id="ARBA00023163"/>
    </source>
</evidence>
<dbReference type="PROSITE" id="PS01124">
    <property type="entry name" value="HTH_ARAC_FAMILY_2"/>
    <property type="match status" value="1"/>
</dbReference>
<keyword evidence="2" id="KW-0238">DNA-binding</keyword>
<evidence type="ECO:0000256" key="2">
    <source>
        <dbReference type="ARBA" id="ARBA00023125"/>
    </source>
</evidence>
<protein>
    <submittedName>
        <fullName evidence="5">Transcriptional regulator GlxA family with amidase domain</fullName>
    </submittedName>
</protein>
<keyword evidence="3" id="KW-0804">Transcription</keyword>
<evidence type="ECO:0000313" key="5">
    <source>
        <dbReference type="EMBL" id="TDP72453.1"/>
    </source>
</evidence>
<dbReference type="PANTHER" id="PTHR43130">
    <property type="entry name" value="ARAC-FAMILY TRANSCRIPTIONAL REGULATOR"/>
    <property type="match status" value="1"/>
</dbReference>
<evidence type="ECO:0000259" key="4">
    <source>
        <dbReference type="PROSITE" id="PS01124"/>
    </source>
</evidence>
<dbReference type="InParanoid" id="A0A4R6QP55"/>
<keyword evidence="6" id="KW-1185">Reference proteome</keyword>
<dbReference type="InterPro" id="IPR052158">
    <property type="entry name" value="INH-QAR"/>
</dbReference>
<dbReference type="RefSeq" id="WP_243748195.1">
    <property type="nucleotide sequence ID" value="NZ_SNXS01000002.1"/>
</dbReference>
<organism evidence="5 6">
    <name type="scientific">Roseateles toxinivorans</name>
    <dbReference type="NCBI Taxonomy" id="270368"/>
    <lineage>
        <taxon>Bacteria</taxon>
        <taxon>Pseudomonadati</taxon>
        <taxon>Pseudomonadota</taxon>
        <taxon>Betaproteobacteria</taxon>
        <taxon>Burkholderiales</taxon>
        <taxon>Sphaerotilaceae</taxon>
        <taxon>Roseateles</taxon>
    </lineage>
</organism>
<dbReference type="AlphaFoldDB" id="A0A4R6QP55"/>
<reference evidence="5 6" key="1">
    <citation type="submission" date="2019-03" db="EMBL/GenBank/DDBJ databases">
        <title>Genomic Encyclopedia of Type Strains, Phase IV (KMG-IV): sequencing the most valuable type-strain genomes for metagenomic binning, comparative biology and taxonomic classification.</title>
        <authorList>
            <person name="Goeker M."/>
        </authorList>
    </citation>
    <scope>NUCLEOTIDE SEQUENCE [LARGE SCALE GENOMIC DNA]</scope>
    <source>
        <strain evidence="5 6">DSM 16998</strain>
    </source>
</reference>
<comment type="caution">
    <text evidence="5">The sequence shown here is derived from an EMBL/GenBank/DDBJ whole genome shotgun (WGS) entry which is preliminary data.</text>
</comment>
<dbReference type="SUPFAM" id="SSF52317">
    <property type="entry name" value="Class I glutamine amidotransferase-like"/>
    <property type="match status" value="1"/>
</dbReference>
<dbReference type="Proteomes" id="UP000295361">
    <property type="component" value="Unassembled WGS sequence"/>
</dbReference>
<keyword evidence="1" id="KW-0805">Transcription regulation</keyword>
<dbReference type="EMBL" id="SNXS01000002">
    <property type="protein sequence ID" value="TDP72453.1"/>
    <property type="molecule type" value="Genomic_DNA"/>
</dbReference>
<proteinExistence type="predicted"/>
<sequence>MQFLPSTSVTPQRCLRLGLLLYPQCMPAGLFAVADLVAAANLRAGRALFEIRWLSQDGLPVTCAHGQTLSAQASLAAAEVDAVLVPGLWTSAEADLLTFLQAQPGLVAALKGLPAGTALWSYCTGVALLAASGRLAGQPATATWWLAPLLERLFPQVQWHFDEPLVLGEQVCTAAGASGHLPLILQQLARRMDEAQLRELQEVLMLPQPRQRHGAFRSVELLTLQDPWLRRLLLWAQRTPAMDLNLQSAASQMNSSPRSLCRHVQQGTGVAAGEWLRLIKLRQAAERLARGTEPVKTLCEALGFSGEAALHRMFKRATGLTPAAYRRAFGASA</sequence>
<name>A0A4R6QP55_9BURK</name>
<dbReference type="Gene3D" id="1.10.10.60">
    <property type="entry name" value="Homeodomain-like"/>
    <property type="match status" value="1"/>
</dbReference>
<dbReference type="SMART" id="SM00342">
    <property type="entry name" value="HTH_ARAC"/>
    <property type="match status" value="1"/>
</dbReference>
<dbReference type="InterPro" id="IPR009057">
    <property type="entry name" value="Homeodomain-like_sf"/>
</dbReference>
<evidence type="ECO:0000256" key="1">
    <source>
        <dbReference type="ARBA" id="ARBA00023015"/>
    </source>
</evidence>
<dbReference type="InterPro" id="IPR029062">
    <property type="entry name" value="Class_I_gatase-like"/>
</dbReference>
<evidence type="ECO:0000313" key="6">
    <source>
        <dbReference type="Proteomes" id="UP000295361"/>
    </source>
</evidence>